<evidence type="ECO:0000313" key="2">
    <source>
        <dbReference type="Proteomes" id="UP001501598"/>
    </source>
</evidence>
<protein>
    <submittedName>
        <fullName evidence="1">Uncharacterized protein</fullName>
    </submittedName>
</protein>
<dbReference type="RefSeq" id="WP_345420973.1">
    <property type="nucleotide sequence ID" value="NZ_BAABGT010000061.1"/>
</dbReference>
<name>A0ABP8RX22_9PSEU</name>
<sequence length="59" mass="6732">MFLDRPVAFDWPLVGRDATQSFGETLEVDNRTTHHLFISEIMPTSVDTATATWPMEDYA</sequence>
<proteinExistence type="predicted"/>
<reference evidence="2" key="1">
    <citation type="journal article" date="2019" name="Int. J. Syst. Evol. Microbiol.">
        <title>The Global Catalogue of Microorganisms (GCM) 10K type strain sequencing project: providing services to taxonomists for standard genome sequencing and annotation.</title>
        <authorList>
            <consortium name="The Broad Institute Genomics Platform"/>
            <consortium name="The Broad Institute Genome Sequencing Center for Infectious Disease"/>
            <person name="Wu L."/>
            <person name="Ma J."/>
        </authorList>
    </citation>
    <scope>NUCLEOTIDE SEQUENCE [LARGE SCALE GENOMIC DNA]</scope>
    <source>
        <strain evidence="2">JCM 17906</strain>
    </source>
</reference>
<gene>
    <name evidence="1" type="ORF">GCM10023175_41410</name>
</gene>
<organism evidence="1 2">
    <name type="scientific">Pseudonocardia xishanensis</name>
    <dbReference type="NCBI Taxonomy" id="630995"/>
    <lineage>
        <taxon>Bacteria</taxon>
        <taxon>Bacillati</taxon>
        <taxon>Actinomycetota</taxon>
        <taxon>Actinomycetes</taxon>
        <taxon>Pseudonocardiales</taxon>
        <taxon>Pseudonocardiaceae</taxon>
        <taxon>Pseudonocardia</taxon>
    </lineage>
</organism>
<evidence type="ECO:0000313" key="1">
    <source>
        <dbReference type="EMBL" id="GAA4550761.1"/>
    </source>
</evidence>
<accession>A0ABP8RX22</accession>
<dbReference type="Proteomes" id="UP001501598">
    <property type="component" value="Unassembled WGS sequence"/>
</dbReference>
<dbReference type="EMBL" id="BAABGT010000061">
    <property type="protein sequence ID" value="GAA4550761.1"/>
    <property type="molecule type" value="Genomic_DNA"/>
</dbReference>
<keyword evidence="2" id="KW-1185">Reference proteome</keyword>
<comment type="caution">
    <text evidence="1">The sequence shown here is derived from an EMBL/GenBank/DDBJ whole genome shotgun (WGS) entry which is preliminary data.</text>
</comment>